<sequence>SKIMKEDKERLTGEDTREGMTATC</sequence>
<evidence type="ECO:0000256" key="1">
    <source>
        <dbReference type="SAM" id="MobiDB-lite"/>
    </source>
</evidence>
<dbReference type="AlphaFoldDB" id="G5JGY8"/>
<organism evidence="2 3">
    <name type="scientific">Staphylococcus simiae CCM 7213 = CCUG 51256</name>
    <dbReference type="NCBI Taxonomy" id="911238"/>
    <lineage>
        <taxon>Bacteria</taxon>
        <taxon>Bacillati</taxon>
        <taxon>Bacillota</taxon>
        <taxon>Bacilli</taxon>
        <taxon>Bacillales</taxon>
        <taxon>Staphylococcaceae</taxon>
        <taxon>Staphylococcus</taxon>
    </lineage>
</organism>
<dbReference type="EMBL" id="AEUN01000252">
    <property type="protein sequence ID" value="EHJ08548.1"/>
    <property type="molecule type" value="Genomic_DNA"/>
</dbReference>
<feature type="compositionally biased region" description="Basic and acidic residues" evidence="1">
    <location>
        <begin position="1"/>
        <end position="18"/>
    </location>
</feature>
<feature type="non-terminal residue" evidence="2">
    <location>
        <position position="1"/>
    </location>
</feature>
<reference evidence="2 3" key="1">
    <citation type="journal article" date="2012" name="BMC Genomics">
        <title>Comparative genomic analysis of the genus Staphylococcus including Staphylococcus aureus and its newly described sister species Staphylococcus simiae.</title>
        <authorList>
            <person name="Suzuki H."/>
            <person name="Lefebure T."/>
            <person name="Pavinski Bitar P."/>
            <person name="Stanhope M.J."/>
        </authorList>
    </citation>
    <scope>NUCLEOTIDE SEQUENCE [LARGE SCALE GENOMIC DNA]</scope>
    <source>
        <strain evidence="2 3">CCM 7213</strain>
    </source>
</reference>
<gene>
    <name evidence="2" type="ORF">SS7213T_03585</name>
</gene>
<evidence type="ECO:0000313" key="2">
    <source>
        <dbReference type="EMBL" id="EHJ08548.1"/>
    </source>
</evidence>
<accession>G5JGY8</accession>
<evidence type="ECO:0000313" key="3">
    <source>
        <dbReference type="Proteomes" id="UP000005413"/>
    </source>
</evidence>
<comment type="caution">
    <text evidence="2">The sequence shown here is derived from an EMBL/GenBank/DDBJ whole genome shotgun (WGS) entry which is preliminary data.</text>
</comment>
<protein>
    <submittedName>
        <fullName evidence="2">Uncharacterized protein</fullName>
    </submittedName>
</protein>
<name>G5JGY8_9STAP</name>
<dbReference type="Proteomes" id="UP000005413">
    <property type="component" value="Unassembled WGS sequence"/>
</dbReference>
<keyword evidence="3" id="KW-1185">Reference proteome</keyword>
<proteinExistence type="predicted"/>
<feature type="region of interest" description="Disordered" evidence="1">
    <location>
        <begin position="1"/>
        <end position="24"/>
    </location>
</feature>